<evidence type="ECO:0000259" key="5">
    <source>
        <dbReference type="Pfam" id="PF01397"/>
    </source>
</evidence>
<dbReference type="GO" id="GO:0000287">
    <property type="term" value="F:magnesium ion binding"/>
    <property type="evidence" value="ECO:0007669"/>
    <property type="project" value="InterPro"/>
</dbReference>
<protein>
    <submittedName>
        <fullName evidence="7">Alpha-farnesene synthase</fullName>
        <ecNumber evidence="7">4.2.3.46</ecNumber>
    </submittedName>
</protein>
<dbReference type="EMBL" id="KX171230">
    <property type="protein sequence ID" value="AQT33225.1"/>
    <property type="molecule type" value="mRNA"/>
</dbReference>
<dbReference type="PANTHER" id="PTHR31225:SF221">
    <property type="entry name" value="(-)-GERMACRENE D SYNTHASE"/>
    <property type="match status" value="1"/>
</dbReference>
<evidence type="ECO:0000256" key="1">
    <source>
        <dbReference type="ARBA" id="ARBA00001946"/>
    </source>
</evidence>
<reference evidence="7" key="1">
    <citation type="journal article" date="2017" name="Sci. Rep.">
        <title>Transcriptomic insight into terpenoid and carbazole alkaloid biosynthesis, and functional characterization of two terpene synthases in curry tree (Murraya koenigii).</title>
        <authorList>
            <person name="Meena S."/>
            <person name="Rajeev Kumar S."/>
            <person name="Dwivedi V."/>
            <person name="Kumar Singh A."/>
            <person name="Chanotiya C.S."/>
            <person name="Akhtar M.Q."/>
            <person name="Kumar K."/>
            <person name="Kumar Shasany A."/>
            <person name="Nagegowda D.A."/>
        </authorList>
    </citation>
    <scope>NUCLEOTIDE SEQUENCE</scope>
    <source>
        <tissue evidence="7">Leaf</tissue>
    </source>
</reference>
<keyword evidence="2" id="KW-0479">Metal-binding</keyword>
<proteinExistence type="evidence at transcript level"/>
<dbReference type="CDD" id="cd00684">
    <property type="entry name" value="Terpene_cyclase_plant_C1"/>
    <property type="match status" value="1"/>
</dbReference>
<evidence type="ECO:0000256" key="2">
    <source>
        <dbReference type="ARBA" id="ARBA00022723"/>
    </source>
</evidence>
<dbReference type="FunFam" id="1.50.10.130:FF:000001">
    <property type="entry name" value="Isoprene synthase, chloroplastic"/>
    <property type="match status" value="1"/>
</dbReference>
<dbReference type="PANTHER" id="PTHR31225">
    <property type="entry name" value="OS04G0344100 PROTEIN-RELATED"/>
    <property type="match status" value="1"/>
</dbReference>
<feature type="domain" description="Terpene synthase N-terminal" evidence="5">
    <location>
        <begin position="31"/>
        <end position="207"/>
    </location>
</feature>
<dbReference type="SUPFAM" id="SSF48239">
    <property type="entry name" value="Terpenoid cyclases/Protein prenyltransferases"/>
    <property type="match status" value="1"/>
</dbReference>
<dbReference type="Pfam" id="PF03936">
    <property type="entry name" value="Terpene_synth_C"/>
    <property type="match status" value="1"/>
</dbReference>
<dbReference type="InterPro" id="IPR034741">
    <property type="entry name" value="Terpene_cyclase-like_1_C"/>
</dbReference>
<evidence type="ECO:0000313" key="7">
    <source>
        <dbReference type="EMBL" id="AQT33225.1"/>
    </source>
</evidence>
<dbReference type="InterPro" id="IPR001906">
    <property type="entry name" value="Terpene_synth_N"/>
</dbReference>
<accession>A0A1U9M7X9</accession>
<dbReference type="AlphaFoldDB" id="A0A1U9M7X9"/>
<dbReference type="SFLD" id="SFLDS00005">
    <property type="entry name" value="Isoprenoid_Synthase_Type_I"/>
    <property type="match status" value="1"/>
</dbReference>
<dbReference type="FunFam" id="1.10.600.10:FF:000007">
    <property type="entry name" value="Isoprene synthase, chloroplastic"/>
    <property type="match status" value="1"/>
</dbReference>
<keyword evidence="3" id="KW-0460">Magnesium</keyword>
<dbReference type="SFLD" id="SFLDG01604">
    <property type="entry name" value="Terpene_Cyclase_Like_1_C_Termi"/>
    <property type="match status" value="1"/>
</dbReference>
<evidence type="ECO:0000256" key="4">
    <source>
        <dbReference type="ARBA" id="ARBA00023239"/>
    </source>
</evidence>
<evidence type="ECO:0000256" key="3">
    <source>
        <dbReference type="ARBA" id="ARBA00022842"/>
    </source>
</evidence>
<comment type="cofactor">
    <cofactor evidence="1">
        <name>Mg(2+)</name>
        <dbReference type="ChEBI" id="CHEBI:18420"/>
    </cofactor>
</comment>
<sequence>MSLQVSASPAKDIQNAGKDYTRRSANFHPSIWGDHFLQYTCDSQEVGGDSVKHLELKKEIERMLKAVNSPLHTLELIDAIQRLGVSYHFESEIDEILGKMHEAYQDCDLCDNENDELYYNSLQFRLLRQNGYRISADVFYKFKDSDGNFKASLAKDVRGMLSLYEATHLRVHEENILDEALAFTTSHLESIAKQVSSPLARQVKHALIQPIRRGLPRLEARHYIPIYQEESSHNEALLTFAKLDFNKLQKLHQEELGDISRWWKELDFAHKLPFIRDRIVECYFWILGVYFEPQYALARRILAKVISMTSVIDDIYDVYGQIEELELFTSAIERWDVSAIDQLPEYMRLCYGALLDVYNEAEKDLASDGKSYRLHYAKEAMKNVVKNYFFEAKWCHQNHVPTVEEYMTVALVTSGYPTLSATSFVGMGEIVTKESFEWLFSNPRFIRTSSIISRLMDDIVSHKFEQSRGHVASSVECYMKQYGATEEEACTEFRKQVSNAWKDINEDCLRPTAVPMPLLMRILNLTRVADVIYRNEDGYTHSAVVLKDVVASLLINPVPI</sequence>
<feature type="domain" description="Terpene synthase metal-binding" evidence="6">
    <location>
        <begin position="264"/>
        <end position="503"/>
    </location>
</feature>
<dbReference type="SMR" id="A0A1U9M7X9"/>
<dbReference type="InterPro" id="IPR050148">
    <property type="entry name" value="Terpene_synthase-like"/>
</dbReference>
<dbReference type="InterPro" id="IPR008949">
    <property type="entry name" value="Isoprenoid_synthase_dom_sf"/>
</dbReference>
<gene>
    <name evidence="7" type="primary">MKTPS2</name>
</gene>
<dbReference type="Pfam" id="PF01397">
    <property type="entry name" value="Terpene_synth"/>
    <property type="match status" value="1"/>
</dbReference>
<evidence type="ECO:0000259" key="6">
    <source>
        <dbReference type="Pfam" id="PF03936"/>
    </source>
</evidence>
<dbReference type="InterPro" id="IPR036965">
    <property type="entry name" value="Terpene_synth_N_sf"/>
</dbReference>
<name>A0A1U9M7X9_MURKO</name>
<organism evidence="7">
    <name type="scientific">Murraya koenigii</name>
    <name type="common">Curry leaf tree</name>
    <name type="synonym">Bergera koenigii</name>
    <dbReference type="NCBI Taxonomy" id="159030"/>
    <lineage>
        <taxon>Eukaryota</taxon>
        <taxon>Viridiplantae</taxon>
        <taxon>Streptophyta</taxon>
        <taxon>Embryophyta</taxon>
        <taxon>Tracheophyta</taxon>
        <taxon>Spermatophyta</taxon>
        <taxon>Magnoliopsida</taxon>
        <taxon>eudicotyledons</taxon>
        <taxon>Gunneridae</taxon>
        <taxon>Pentapetalae</taxon>
        <taxon>rosids</taxon>
        <taxon>malvids</taxon>
        <taxon>Sapindales</taxon>
        <taxon>Rutaceae</taxon>
        <taxon>Aurantioideae</taxon>
        <taxon>Murraya</taxon>
    </lineage>
</organism>
<dbReference type="InterPro" id="IPR005630">
    <property type="entry name" value="Terpene_synthase_metal-bd"/>
</dbReference>
<dbReference type="Gene3D" id="1.50.10.130">
    <property type="entry name" value="Terpene synthase, N-terminal domain"/>
    <property type="match status" value="1"/>
</dbReference>
<dbReference type="Gene3D" id="1.10.600.10">
    <property type="entry name" value="Farnesyl Diphosphate Synthase"/>
    <property type="match status" value="1"/>
</dbReference>
<dbReference type="GO" id="GO:0010333">
    <property type="term" value="F:terpene synthase activity"/>
    <property type="evidence" value="ECO:0007669"/>
    <property type="project" value="InterPro"/>
</dbReference>
<dbReference type="EC" id="4.2.3.46" evidence="7"/>
<dbReference type="InterPro" id="IPR044814">
    <property type="entry name" value="Terpene_cyclase_plant_C1"/>
</dbReference>
<dbReference type="SFLD" id="SFLDG01019">
    <property type="entry name" value="Terpene_Cyclase_Like_1_C_Termi"/>
    <property type="match status" value="1"/>
</dbReference>
<dbReference type="InterPro" id="IPR008930">
    <property type="entry name" value="Terpenoid_cyclase/PrenylTrfase"/>
</dbReference>
<dbReference type="GO" id="GO:0016102">
    <property type="term" value="P:diterpenoid biosynthetic process"/>
    <property type="evidence" value="ECO:0007669"/>
    <property type="project" value="InterPro"/>
</dbReference>
<keyword evidence="4 7" id="KW-0456">Lyase</keyword>
<dbReference type="SUPFAM" id="SSF48576">
    <property type="entry name" value="Terpenoid synthases"/>
    <property type="match status" value="1"/>
</dbReference>